<keyword evidence="4" id="KW-0479">Metal-binding</keyword>
<dbReference type="InterPro" id="IPR013785">
    <property type="entry name" value="Aldolase_TIM"/>
</dbReference>
<dbReference type="GO" id="GO:0004789">
    <property type="term" value="F:thiamine-phosphate diphosphorylase activity"/>
    <property type="evidence" value="ECO:0007669"/>
    <property type="project" value="UniProtKB-EC"/>
</dbReference>
<dbReference type="GO" id="GO:0009228">
    <property type="term" value="P:thiamine biosynthetic process"/>
    <property type="evidence" value="ECO:0007669"/>
    <property type="project" value="UniProtKB-KW"/>
</dbReference>
<organism evidence="13 14">
    <name type="scientific">Cohaesibacter gelatinilyticus</name>
    <dbReference type="NCBI Taxonomy" id="372072"/>
    <lineage>
        <taxon>Bacteria</taxon>
        <taxon>Pseudomonadati</taxon>
        <taxon>Pseudomonadota</taxon>
        <taxon>Alphaproteobacteria</taxon>
        <taxon>Hyphomicrobiales</taxon>
        <taxon>Cohaesibacteraceae</taxon>
    </lineage>
</organism>
<dbReference type="RefSeq" id="WP_097156025.1">
    <property type="nucleotide sequence ID" value="NZ_OBEL01000010.1"/>
</dbReference>
<proteinExistence type="inferred from homology"/>
<gene>
    <name evidence="13" type="ORF">SAMN06265368_4772</name>
</gene>
<dbReference type="InterPro" id="IPR022998">
    <property type="entry name" value="ThiamineP_synth_TenI"/>
</dbReference>
<dbReference type="EMBL" id="OBEL01000010">
    <property type="protein sequence ID" value="SNZ21647.1"/>
    <property type="molecule type" value="Genomic_DNA"/>
</dbReference>
<dbReference type="OrthoDB" id="9794842at2"/>
<keyword evidence="6 10" id="KW-0784">Thiamine biosynthesis</keyword>
<evidence type="ECO:0000313" key="14">
    <source>
        <dbReference type="Proteomes" id="UP000219439"/>
    </source>
</evidence>
<dbReference type="GO" id="GO:0046872">
    <property type="term" value="F:metal ion binding"/>
    <property type="evidence" value="ECO:0007669"/>
    <property type="project" value="UniProtKB-KW"/>
</dbReference>
<evidence type="ECO:0000256" key="11">
    <source>
        <dbReference type="RuleBase" id="RU004253"/>
    </source>
</evidence>
<dbReference type="GO" id="GO:0009229">
    <property type="term" value="P:thiamine diphosphate biosynthetic process"/>
    <property type="evidence" value="ECO:0007669"/>
    <property type="project" value="UniProtKB-UniPathway"/>
</dbReference>
<keyword evidence="3 10" id="KW-0808">Transferase</keyword>
<sequence length="213" mass="23540">MSDQSRSVEILDPFYLIVDSANWVERLVPLGVKLVQLRIKDKPDDDIRAQVKAAKAICAAHDCKLVINDYWQLAIEEECEWLHLGQEDLADADLDAIRAANLKLGLSSHDGAELKAALDAKPNYIALGPIYQTILKKMPWAPQGLEKLLVWKKALGDMPLVGIGGLTPERTPDVLRAGADSAAVVTDILLNDNPEARTREWISVTQPWRSAQS</sequence>
<dbReference type="CDD" id="cd00564">
    <property type="entry name" value="TMP_TenI"/>
    <property type="match status" value="1"/>
</dbReference>
<dbReference type="PANTHER" id="PTHR20857">
    <property type="entry name" value="THIAMINE-PHOSPHATE PYROPHOSPHORYLASE"/>
    <property type="match status" value="1"/>
</dbReference>
<comment type="catalytic activity">
    <reaction evidence="8 10">
        <text>2-(2-carboxy-4-methylthiazol-5-yl)ethyl phosphate + 4-amino-2-methyl-5-(diphosphooxymethyl)pyrimidine + 2 H(+) = thiamine phosphate + CO2 + diphosphate</text>
        <dbReference type="Rhea" id="RHEA:47848"/>
        <dbReference type="ChEBI" id="CHEBI:15378"/>
        <dbReference type="ChEBI" id="CHEBI:16526"/>
        <dbReference type="ChEBI" id="CHEBI:33019"/>
        <dbReference type="ChEBI" id="CHEBI:37575"/>
        <dbReference type="ChEBI" id="CHEBI:57841"/>
        <dbReference type="ChEBI" id="CHEBI:62890"/>
        <dbReference type="EC" id="2.5.1.3"/>
    </reaction>
</comment>
<dbReference type="NCBIfam" id="TIGR00693">
    <property type="entry name" value="thiE"/>
    <property type="match status" value="1"/>
</dbReference>
<dbReference type="Pfam" id="PF02581">
    <property type="entry name" value="TMP-TENI"/>
    <property type="match status" value="1"/>
</dbReference>
<dbReference type="AlphaFoldDB" id="A0A285PK55"/>
<comment type="cofactor">
    <cofactor evidence="1">
        <name>Mg(2+)</name>
        <dbReference type="ChEBI" id="CHEBI:18420"/>
    </cofactor>
</comment>
<evidence type="ECO:0000256" key="8">
    <source>
        <dbReference type="ARBA" id="ARBA00047851"/>
    </source>
</evidence>
<dbReference type="InterPro" id="IPR036206">
    <property type="entry name" value="ThiamineP_synth_sf"/>
</dbReference>
<keyword evidence="5" id="KW-0460">Magnesium</keyword>
<comment type="pathway">
    <text evidence="2 11">Cofactor biosynthesis; thiamine diphosphate biosynthesis; thiamine phosphate from 4-amino-2-methyl-5-diphosphomethylpyrimidine and 4-methyl-5-(2-phosphoethyl)-thiazole: step 1/1.</text>
</comment>
<evidence type="ECO:0000256" key="6">
    <source>
        <dbReference type="ARBA" id="ARBA00022977"/>
    </source>
</evidence>
<protein>
    <recommendedName>
        <fullName evidence="10">Thiamine-phosphate synthase</fullName>
        <ecNumber evidence="10">2.5.1.3</ecNumber>
    </recommendedName>
    <alternativeName>
        <fullName evidence="10">Thiamine-phosphate pyrophosphorylase</fullName>
    </alternativeName>
</protein>
<comment type="catalytic activity">
    <reaction evidence="9 10">
        <text>2-[(2R,5Z)-2-carboxy-4-methylthiazol-5(2H)-ylidene]ethyl phosphate + 4-amino-2-methyl-5-(diphosphooxymethyl)pyrimidine + 2 H(+) = thiamine phosphate + CO2 + diphosphate</text>
        <dbReference type="Rhea" id="RHEA:47844"/>
        <dbReference type="ChEBI" id="CHEBI:15378"/>
        <dbReference type="ChEBI" id="CHEBI:16526"/>
        <dbReference type="ChEBI" id="CHEBI:33019"/>
        <dbReference type="ChEBI" id="CHEBI:37575"/>
        <dbReference type="ChEBI" id="CHEBI:57841"/>
        <dbReference type="ChEBI" id="CHEBI:62899"/>
        <dbReference type="EC" id="2.5.1.3"/>
    </reaction>
</comment>
<dbReference type="Proteomes" id="UP000219439">
    <property type="component" value="Unassembled WGS sequence"/>
</dbReference>
<feature type="domain" description="Thiamine phosphate synthase/TenI" evidence="12">
    <location>
        <begin position="20"/>
        <end position="188"/>
    </location>
</feature>
<accession>A0A285PK55</accession>
<evidence type="ECO:0000256" key="2">
    <source>
        <dbReference type="ARBA" id="ARBA00005165"/>
    </source>
</evidence>
<evidence type="ECO:0000313" key="13">
    <source>
        <dbReference type="EMBL" id="SNZ21647.1"/>
    </source>
</evidence>
<evidence type="ECO:0000259" key="12">
    <source>
        <dbReference type="Pfam" id="PF02581"/>
    </source>
</evidence>
<dbReference type="PANTHER" id="PTHR20857:SF15">
    <property type="entry name" value="THIAMINE-PHOSPHATE SYNTHASE"/>
    <property type="match status" value="1"/>
</dbReference>
<dbReference type="GO" id="GO:0005737">
    <property type="term" value="C:cytoplasm"/>
    <property type="evidence" value="ECO:0007669"/>
    <property type="project" value="TreeGrafter"/>
</dbReference>
<evidence type="ECO:0000256" key="9">
    <source>
        <dbReference type="ARBA" id="ARBA00047883"/>
    </source>
</evidence>
<evidence type="ECO:0000256" key="3">
    <source>
        <dbReference type="ARBA" id="ARBA00022679"/>
    </source>
</evidence>
<evidence type="ECO:0000256" key="1">
    <source>
        <dbReference type="ARBA" id="ARBA00001946"/>
    </source>
</evidence>
<comment type="similarity">
    <text evidence="10">Belongs to the thiamine-phosphate synthase family.</text>
</comment>
<dbReference type="NCBIfam" id="NF000734">
    <property type="entry name" value="PRK00043.1-5"/>
    <property type="match status" value="1"/>
</dbReference>
<dbReference type="Gene3D" id="3.20.20.70">
    <property type="entry name" value="Aldolase class I"/>
    <property type="match status" value="1"/>
</dbReference>
<evidence type="ECO:0000256" key="5">
    <source>
        <dbReference type="ARBA" id="ARBA00022842"/>
    </source>
</evidence>
<reference evidence="13 14" key="1">
    <citation type="submission" date="2017-09" db="EMBL/GenBank/DDBJ databases">
        <authorList>
            <person name="Ehlers B."/>
            <person name="Leendertz F.H."/>
        </authorList>
    </citation>
    <scope>NUCLEOTIDE SEQUENCE [LARGE SCALE GENOMIC DNA]</scope>
    <source>
        <strain evidence="13 14">DSM 18289</strain>
    </source>
</reference>
<evidence type="ECO:0000256" key="4">
    <source>
        <dbReference type="ARBA" id="ARBA00022723"/>
    </source>
</evidence>
<evidence type="ECO:0000256" key="10">
    <source>
        <dbReference type="RuleBase" id="RU003826"/>
    </source>
</evidence>
<name>A0A285PK55_9HYPH</name>
<dbReference type="SUPFAM" id="SSF51391">
    <property type="entry name" value="Thiamin phosphate synthase"/>
    <property type="match status" value="1"/>
</dbReference>
<dbReference type="UniPathway" id="UPA00060">
    <property type="reaction ID" value="UER00141"/>
</dbReference>
<comment type="catalytic activity">
    <reaction evidence="7 10">
        <text>4-methyl-5-(2-phosphooxyethyl)-thiazole + 4-amino-2-methyl-5-(diphosphooxymethyl)pyrimidine + H(+) = thiamine phosphate + diphosphate</text>
        <dbReference type="Rhea" id="RHEA:22328"/>
        <dbReference type="ChEBI" id="CHEBI:15378"/>
        <dbReference type="ChEBI" id="CHEBI:33019"/>
        <dbReference type="ChEBI" id="CHEBI:37575"/>
        <dbReference type="ChEBI" id="CHEBI:57841"/>
        <dbReference type="ChEBI" id="CHEBI:58296"/>
        <dbReference type="EC" id="2.5.1.3"/>
    </reaction>
</comment>
<evidence type="ECO:0000256" key="7">
    <source>
        <dbReference type="ARBA" id="ARBA00047334"/>
    </source>
</evidence>
<dbReference type="InterPro" id="IPR034291">
    <property type="entry name" value="TMP_synthase"/>
</dbReference>
<dbReference type="EC" id="2.5.1.3" evidence="10"/>
<keyword evidence="14" id="KW-1185">Reference proteome</keyword>